<dbReference type="EMBL" id="MU251407">
    <property type="protein sequence ID" value="KAG9236443.1"/>
    <property type="molecule type" value="Genomic_DNA"/>
</dbReference>
<dbReference type="Gene3D" id="3.40.50.1820">
    <property type="entry name" value="alpha/beta hydrolase"/>
    <property type="match status" value="2"/>
</dbReference>
<protein>
    <recommendedName>
        <fullName evidence="4">AB hydrolase-1 domain-containing protein</fullName>
    </recommendedName>
</protein>
<reference evidence="2" key="1">
    <citation type="journal article" date="2021" name="IMA Fungus">
        <title>Genomic characterization of three marine fungi, including Emericellopsis atlantica sp. nov. with signatures of a generalist lifestyle and marine biomass degradation.</title>
        <authorList>
            <person name="Hagestad O.C."/>
            <person name="Hou L."/>
            <person name="Andersen J.H."/>
            <person name="Hansen E.H."/>
            <person name="Altermark B."/>
            <person name="Li C."/>
            <person name="Kuhnert E."/>
            <person name="Cox R.J."/>
            <person name="Crous P.W."/>
            <person name="Spatafora J.W."/>
            <person name="Lail K."/>
            <person name="Amirebrahimi M."/>
            <person name="Lipzen A."/>
            <person name="Pangilinan J."/>
            <person name="Andreopoulos W."/>
            <person name="Hayes R.D."/>
            <person name="Ng V."/>
            <person name="Grigoriev I.V."/>
            <person name="Jackson S.A."/>
            <person name="Sutton T.D.S."/>
            <person name="Dobson A.D.W."/>
            <person name="Rama T."/>
        </authorList>
    </citation>
    <scope>NUCLEOTIDE SEQUENCE</scope>
    <source>
        <strain evidence="2">TRa018bII</strain>
    </source>
</reference>
<feature type="compositionally biased region" description="Basic and acidic residues" evidence="1">
    <location>
        <begin position="327"/>
        <end position="350"/>
    </location>
</feature>
<gene>
    <name evidence="2" type="ORF">BJ875DRAFT_482269</name>
</gene>
<feature type="compositionally biased region" description="Basic and acidic residues" evidence="1">
    <location>
        <begin position="129"/>
        <end position="139"/>
    </location>
</feature>
<dbReference type="SUPFAM" id="SSF53474">
    <property type="entry name" value="alpha/beta-Hydrolases"/>
    <property type="match status" value="2"/>
</dbReference>
<organism evidence="2 3">
    <name type="scientific">Amylocarpus encephaloides</name>
    <dbReference type="NCBI Taxonomy" id="45428"/>
    <lineage>
        <taxon>Eukaryota</taxon>
        <taxon>Fungi</taxon>
        <taxon>Dikarya</taxon>
        <taxon>Ascomycota</taxon>
        <taxon>Pezizomycotina</taxon>
        <taxon>Leotiomycetes</taxon>
        <taxon>Helotiales</taxon>
        <taxon>Helotiales incertae sedis</taxon>
        <taxon>Amylocarpus</taxon>
    </lineage>
</organism>
<dbReference type="InterPro" id="IPR029058">
    <property type="entry name" value="AB_hydrolase_fold"/>
</dbReference>
<dbReference type="PANTHER" id="PTHR42103">
    <property type="entry name" value="ALPHA/BETA-HYDROLASES SUPERFAMILY PROTEIN"/>
    <property type="match status" value="1"/>
</dbReference>
<evidence type="ECO:0008006" key="4">
    <source>
        <dbReference type="Google" id="ProtNLM"/>
    </source>
</evidence>
<proteinExistence type="predicted"/>
<keyword evidence="3" id="KW-1185">Reference proteome</keyword>
<evidence type="ECO:0000256" key="1">
    <source>
        <dbReference type="SAM" id="MobiDB-lite"/>
    </source>
</evidence>
<dbReference type="OrthoDB" id="10260961at2759"/>
<accession>A0A9P8C764</accession>
<feature type="region of interest" description="Disordered" evidence="1">
    <location>
        <begin position="301"/>
        <end position="350"/>
    </location>
</feature>
<feature type="region of interest" description="Disordered" evidence="1">
    <location>
        <begin position="125"/>
        <end position="146"/>
    </location>
</feature>
<comment type="caution">
    <text evidence="2">The sequence shown here is derived from an EMBL/GenBank/DDBJ whole genome shotgun (WGS) entry which is preliminary data.</text>
</comment>
<feature type="compositionally biased region" description="Basic and acidic residues" evidence="1">
    <location>
        <begin position="269"/>
        <end position="283"/>
    </location>
</feature>
<dbReference type="AlphaFoldDB" id="A0A9P8C764"/>
<evidence type="ECO:0000313" key="2">
    <source>
        <dbReference type="EMBL" id="KAG9236443.1"/>
    </source>
</evidence>
<evidence type="ECO:0000313" key="3">
    <source>
        <dbReference type="Proteomes" id="UP000824998"/>
    </source>
</evidence>
<dbReference type="Proteomes" id="UP000824998">
    <property type="component" value="Unassembled WGS sequence"/>
</dbReference>
<name>A0A9P8C764_9HELO</name>
<sequence length="485" mass="53218">MLPPPTLSFTIPSVHDDLVLDCRVYHPVCLAPTKASDVEDWQKKAAIIAHPYAPLGGSYDDPVVDLVAGTILKQGFCVGTFNFRGAGSSKGRTSWQSKAEQLDYISMIGFMCYYMHFLSPPPANPPEPKFTRSDPELHDLTPAPSAQTCDSRFLSLTSTAPPGTQGGVGEDQRAILLLGGYSYGAMVTSLLPAILSTILAPFQEPALGSTYAEIRMRAESLATQQNEVMQAHLAALIQSFHHKRGRSLQMNDLLGSPNSRKSSGGVRMGGEEDLRRASHDTHRSRSSFTIETEKRVRKGVDRVRSFTKSPRFQPRRVNSAGSWTSFRSREQGSDASLDKHVSPNTSREKVAGENRIIKPVPAIGEDIKTAYLLTSPLHGMINSLATMFSSKPSTREKDLLPEPEFKLGVNPTLALFGDDDVFVSVKKLRAWAEKLEMSKGTKFRYREVSGAGHFWHDLEALAILQEEVKLFARGLGSGDGERGVT</sequence>
<feature type="region of interest" description="Disordered" evidence="1">
    <location>
        <begin position="250"/>
        <end position="289"/>
    </location>
</feature>
<dbReference type="PANTHER" id="PTHR42103:SF2">
    <property type="entry name" value="AB HYDROLASE-1 DOMAIN-CONTAINING PROTEIN"/>
    <property type="match status" value="1"/>
</dbReference>